<evidence type="ECO:0000313" key="4">
    <source>
        <dbReference type="WBParaSite" id="EVEC_0000551301-mRNA-1"/>
    </source>
</evidence>
<reference evidence="4" key="1">
    <citation type="submission" date="2017-02" db="UniProtKB">
        <authorList>
            <consortium name="WormBaseParasite"/>
        </authorList>
    </citation>
    <scope>IDENTIFICATION</scope>
</reference>
<organism evidence="4">
    <name type="scientific">Enterobius vermicularis</name>
    <name type="common">Human pinworm</name>
    <dbReference type="NCBI Taxonomy" id="51028"/>
    <lineage>
        <taxon>Eukaryota</taxon>
        <taxon>Metazoa</taxon>
        <taxon>Ecdysozoa</taxon>
        <taxon>Nematoda</taxon>
        <taxon>Chromadorea</taxon>
        <taxon>Rhabditida</taxon>
        <taxon>Spirurina</taxon>
        <taxon>Oxyuridomorpha</taxon>
        <taxon>Oxyuroidea</taxon>
        <taxon>Oxyuridae</taxon>
        <taxon>Enterobius</taxon>
    </lineage>
</organism>
<reference evidence="2 3" key="2">
    <citation type="submission" date="2018-10" db="EMBL/GenBank/DDBJ databases">
        <authorList>
            <consortium name="Pathogen Informatics"/>
        </authorList>
    </citation>
    <scope>NUCLEOTIDE SEQUENCE [LARGE SCALE GENOMIC DNA]</scope>
</reference>
<dbReference type="STRING" id="51028.A0A0N4V5K0"/>
<dbReference type="PROSITE" id="PS51257">
    <property type="entry name" value="PROKAR_LIPOPROTEIN"/>
    <property type="match status" value="1"/>
</dbReference>
<feature type="region of interest" description="Disordered" evidence="1">
    <location>
        <begin position="387"/>
        <end position="406"/>
    </location>
</feature>
<gene>
    <name evidence="2" type="ORF">EVEC_LOCUS5124</name>
</gene>
<protein>
    <submittedName>
        <fullName evidence="4">DUF19 domain-containing protein</fullName>
    </submittedName>
</protein>
<dbReference type="AlphaFoldDB" id="A0A0N4V5K0"/>
<feature type="compositionally biased region" description="Polar residues" evidence="1">
    <location>
        <begin position="394"/>
        <end position="406"/>
    </location>
</feature>
<keyword evidence="3" id="KW-1185">Reference proteome</keyword>
<evidence type="ECO:0000313" key="3">
    <source>
        <dbReference type="Proteomes" id="UP000274131"/>
    </source>
</evidence>
<evidence type="ECO:0000313" key="2">
    <source>
        <dbReference type="EMBL" id="VDD90373.1"/>
    </source>
</evidence>
<dbReference type="Proteomes" id="UP000274131">
    <property type="component" value="Unassembled WGS sequence"/>
</dbReference>
<dbReference type="EMBL" id="UXUI01008062">
    <property type="protein sequence ID" value="VDD90373.1"/>
    <property type="molecule type" value="Genomic_DNA"/>
</dbReference>
<name>A0A0N4V5K0_ENTVE</name>
<accession>A0A0N4V5K0</accession>
<proteinExistence type="predicted"/>
<dbReference type="WBParaSite" id="EVEC_0000551301-mRNA-1">
    <property type="protein sequence ID" value="EVEC_0000551301-mRNA-1"/>
    <property type="gene ID" value="EVEC_0000551301"/>
</dbReference>
<dbReference type="OrthoDB" id="5852087at2759"/>
<sequence>MCHKVADTKTFVVFATIFVVVYGCTMKDFTACAIQLSSRRIPFDTNMINVVFSLTSEAKLLHVCRAYSEVIPCFRQRLRICGSDEQQKKYDEAVRLHSFLCSPFSLPRQKVLLQNGDCILNAMEVAENCTCRIDENPVYQNDCKESYKACQEKDETAREAACVTAKIREHCGTEASTFYSNMHRAINNERINIRCKYEAKTLPTSETLKRVHIAAKKTGFDHDKFLLNPFKDATLGNYSMETAIHATEFYNNLKAKKPLIKSLGDVPILSERNGKLVPNPELGNRFAQLFTEMQYYGVQNDKPFADNEKEPKNNDTKIPKTVKVRGSSDALANMFRPAHKNYKKFGESFRFTIPQRTEDTNGPSKSMMNGHSQPLWLHGRRTQLSCPEDRSVHYPSTSRYPLSGNSTVQQQLKNETRQTSTAKSTYKHSYPYQRTRNSSNLLKLLPRNDVPNYITTSTHPTTKYVPWYYKTQTLHPSYKGPTEPVFKNVSERFSEYQGSATAAVALPSFSTGNSTLYIHKISNNTVTSAIQLGATQFRATDLETLSTAVPTQVPNPDQTRRVFPVSVESTLPDTDIRTKFEQELMPKQQKQQIYKVSPSVYSKNFVTSQTKILISTMAPTVISDPNSPPSSIANFVESLKTQTEQVDLTHLRKAADNYLTSALKKLQDNAHQFQASLAERNRNAALNDSSVSPWSQLISIVAPAVEKVSPTVFQRIKQGISQWADVDVPETKTITRTTIIAKPS</sequence>
<evidence type="ECO:0000256" key="1">
    <source>
        <dbReference type="SAM" id="MobiDB-lite"/>
    </source>
</evidence>